<dbReference type="InterPro" id="IPR050482">
    <property type="entry name" value="Sensor_HK_TwoCompSys"/>
</dbReference>
<evidence type="ECO:0000256" key="4">
    <source>
        <dbReference type="ARBA" id="ARBA00022475"/>
    </source>
</evidence>
<dbReference type="Proteomes" id="UP000005439">
    <property type="component" value="Chromosome"/>
</dbReference>
<dbReference type="PANTHER" id="PTHR24421">
    <property type="entry name" value="NITRATE/NITRITE SENSOR PROTEIN NARX-RELATED"/>
    <property type="match status" value="1"/>
</dbReference>
<comment type="catalytic activity">
    <reaction evidence="1">
        <text>ATP + protein L-histidine = ADP + protein N-phospho-L-histidine.</text>
        <dbReference type="EC" id="2.7.13.3"/>
    </reaction>
</comment>
<dbReference type="InterPro" id="IPR011712">
    <property type="entry name" value="Sig_transdc_His_kin_sub3_dim/P"/>
</dbReference>
<dbReference type="Pfam" id="PF07730">
    <property type="entry name" value="HisKA_3"/>
    <property type="match status" value="1"/>
</dbReference>
<evidence type="ECO:0000256" key="10">
    <source>
        <dbReference type="ARBA" id="ARBA00023136"/>
    </source>
</evidence>
<keyword evidence="9" id="KW-0902">Two-component regulatory system</keyword>
<evidence type="ECO:0000256" key="8">
    <source>
        <dbReference type="ARBA" id="ARBA00022989"/>
    </source>
</evidence>
<dbReference type="Gene3D" id="3.30.565.10">
    <property type="entry name" value="Histidine kinase-like ATPase, C-terminal domain"/>
    <property type="match status" value="1"/>
</dbReference>
<evidence type="ECO:0000256" key="6">
    <source>
        <dbReference type="ARBA" id="ARBA00022692"/>
    </source>
</evidence>
<evidence type="ECO:0000259" key="12">
    <source>
        <dbReference type="SMART" id="SM00387"/>
    </source>
</evidence>
<dbReference type="GO" id="GO:0046983">
    <property type="term" value="F:protein dimerization activity"/>
    <property type="evidence" value="ECO:0007669"/>
    <property type="project" value="InterPro"/>
</dbReference>
<dbReference type="CDD" id="cd16917">
    <property type="entry name" value="HATPase_UhpB-NarQ-NarX-like"/>
    <property type="match status" value="1"/>
</dbReference>
<evidence type="ECO:0000256" key="1">
    <source>
        <dbReference type="ARBA" id="ARBA00000085"/>
    </source>
</evidence>
<keyword evidence="14" id="KW-1185">Reference proteome</keyword>
<dbReference type="EC" id="2.7.13.3" evidence="3"/>
<dbReference type="InterPro" id="IPR029016">
    <property type="entry name" value="GAF-like_dom_sf"/>
</dbReference>
<evidence type="ECO:0000259" key="11">
    <source>
        <dbReference type="SMART" id="SM00065"/>
    </source>
</evidence>
<dbReference type="EMBL" id="CP003179">
    <property type="protein sequence ID" value="AEW04031.1"/>
    <property type="molecule type" value="Genomic_DNA"/>
</dbReference>
<evidence type="ECO:0000256" key="2">
    <source>
        <dbReference type="ARBA" id="ARBA00004651"/>
    </source>
</evidence>
<keyword evidence="5" id="KW-0808">Transferase</keyword>
<keyword evidence="6" id="KW-0812">Transmembrane</keyword>
<dbReference type="AlphaFoldDB" id="G8TYR6"/>
<dbReference type="STRING" id="679936.Sulac_0483"/>
<dbReference type="InterPro" id="IPR036890">
    <property type="entry name" value="HATPase_C_sf"/>
</dbReference>
<dbReference type="GO" id="GO:0000155">
    <property type="term" value="F:phosphorelay sensor kinase activity"/>
    <property type="evidence" value="ECO:0007669"/>
    <property type="project" value="InterPro"/>
</dbReference>
<reference evidence="13 14" key="2">
    <citation type="journal article" date="2012" name="Stand. Genomic Sci.">
        <title>Complete genome sequence of the moderately thermophilic mineral-sulfide-oxidizing firmicute Sulfobacillus acidophilus type strain (NAL(T)).</title>
        <authorList>
            <person name="Anderson I."/>
            <person name="Chertkov O."/>
            <person name="Chen A."/>
            <person name="Saunders E."/>
            <person name="Lapidus A."/>
            <person name="Nolan M."/>
            <person name="Lucas S."/>
            <person name="Hammon N."/>
            <person name="Deshpande S."/>
            <person name="Cheng J.F."/>
            <person name="Han C."/>
            <person name="Tapia R."/>
            <person name="Goodwin L.A."/>
            <person name="Pitluck S."/>
            <person name="Liolios K."/>
            <person name="Pagani I."/>
            <person name="Ivanova N."/>
            <person name="Mikhailova N."/>
            <person name="Pati A."/>
            <person name="Palaniappan K."/>
            <person name="Land M."/>
            <person name="Pan C."/>
            <person name="Rohde M."/>
            <person name="Pukall R."/>
            <person name="Goker M."/>
            <person name="Detter J.C."/>
            <person name="Woyke T."/>
            <person name="Bristow J."/>
            <person name="Eisen J.A."/>
            <person name="Markowitz V."/>
            <person name="Hugenholtz P."/>
            <person name="Kyrpides N.C."/>
            <person name="Klenk H.P."/>
            <person name="Mavromatis K."/>
        </authorList>
    </citation>
    <scope>NUCLEOTIDE SEQUENCE [LARGE SCALE GENOMIC DNA]</scope>
    <source>
        <strain evidence="14">ATCC 700253 / DSM 10332 / NAL</strain>
    </source>
</reference>
<dbReference type="GO" id="GO:0005886">
    <property type="term" value="C:plasma membrane"/>
    <property type="evidence" value="ECO:0007669"/>
    <property type="project" value="UniProtKB-SubCell"/>
</dbReference>
<gene>
    <name evidence="13" type="ordered locus">Sulac_0483</name>
</gene>
<evidence type="ECO:0000256" key="5">
    <source>
        <dbReference type="ARBA" id="ARBA00022679"/>
    </source>
</evidence>
<dbReference type="Pfam" id="PF02518">
    <property type="entry name" value="HATPase_c"/>
    <property type="match status" value="1"/>
</dbReference>
<evidence type="ECO:0000256" key="9">
    <source>
        <dbReference type="ARBA" id="ARBA00023012"/>
    </source>
</evidence>
<dbReference type="Pfam" id="PF13185">
    <property type="entry name" value="GAF_2"/>
    <property type="match status" value="1"/>
</dbReference>
<keyword evidence="4" id="KW-1003">Cell membrane</keyword>
<dbReference type="KEGG" id="sap:Sulac_0483"/>
<dbReference type="SMART" id="SM00065">
    <property type="entry name" value="GAF"/>
    <property type="match status" value="1"/>
</dbReference>
<comment type="subcellular location">
    <subcellularLocation>
        <location evidence="2">Cell membrane</location>
        <topology evidence="2">Multi-pass membrane protein</topology>
    </subcellularLocation>
</comment>
<dbReference type="InterPro" id="IPR003594">
    <property type="entry name" value="HATPase_dom"/>
</dbReference>
<evidence type="ECO:0000313" key="14">
    <source>
        <dbReference type="Proteomes" id="UP000005439"/>
    </source>
</evidence>
<reference evidence="14" key="1">
    <citation type="submission" date="2011-12" db="EMBL/GenBank/DDBJ databases">
        <title>The complete genome of chromosome of Sulfobacillus acidophilus DSM 10332.</title>
        <authorList>
            <person name="Lucas S."/>
            <person name="Han J."/>
            <person name="Lapidus A."/>
            <person name="Bruce D."/>
            <person name="Goodwin L."/>
            <person name="Pitluck S."/>
            <person name="Peters L."/>
            <person name="Kyrpides N."/>
            <person name="Mavromatis K."/>
            <person name="Ivanova N."/>
            <person name="Mikhailova N."/>
            <person name="Chertkov O."/>
            <person name="Saunders E."/>
            <person name="Detter J.C."/>
            <person name="Tapia R."/>
            <person name="Han C."/>
            <person name="Land M."/>
            <person name="Hauser L."/>
            <person name="Markowitz V."/>
            <person name="Cheng J.-F."/>
            <person name="Hugenholtz P."/>
            <person name="Woyke T."/>
            <person name="Wu D."/>
            <person name="Pukall R."/>
            <person name="Gehrich-Schroeter G."/>
            <person name="Schneider S."/>
            <person name="Klenk H.-P."/>
            <person name="Eisen J.A."/>
        </authorList>
    </citation>
    <scope>NUCLEOTIDE SEQUENCE [LARGE SCALE GENOMIC DNA]</scope>
    <source>
        <strain evidence="14">ATCC 700253 / DSM 10332 / NAL</strain>
    </source>
</reference>
<proteinExistence type="predicted"/>
<evidence type="ECO:0000256" key="3">
    <source>
        <dbReference type="ARBA" id="ARBA00012438"/>
    </source>
</evidence>
<dbReference type="HOGENOM" id="CLU_709646_0_0_9"/>
<evidence type="ECO:0000256" key="7">
    <source>
        <dbReference type="ARBA" id="ARBA00022777"/>
    </source>
</evidence>
<keyword evidence="10" id="KW-0472">Membrane</keyword>
<dbReference type="SMART" id="SM00387">
    <property type="entry name" value="HATPase_c"/>
    <property type="match status" value="1"/>
</dbReference>
<dbReference type="Gene3D" id="3.30.450.40">
    <property type="match status" value="1"/>
</dbReference>
<feature type="domain" description="GAF" evidence="11">
    <location>
        <begin position="36"/>
        <end position="179"/>
    </location>
</feature>
<dbReference type="InterPro" id="IPR003018">
    <property type="entry name" value="GAF"/>
</dbReference>
<feature type="domain" description="Histidine kinase/HSP90-like ATPase" evidence="12">
    <location>
        <begin position="290"/>
        <end position="387"/>
    </location>
</feature>
<accession>G8TYR6</accession>
<dbReference type="PATRIC" id="fig|679936.5.peg.506"/>
<evidence type="ECO:0000313" key="13">
    <source>
        <dbReference type="EMBL" id="AEW04031.1"/>
    </source>
</evidence>
<dbReference type="Gene3D" id="1.20.5.1930">
    <property type="match status" value="1"/>
</dbReference>
<dbReference type="SUPFAM" id="SSF55874">
    <property type="entry name" value="ATPase domain of HSP90 chaperone/DNA topoisomerase II/histidine kinase"/>
    <property type="match status" value="1"/>
</dbReference>
<sequence length="389" mass="43013">MAVHKRLPKEPSELSRRVRELETLIMLNQKIAMQVDLETLLQTIVDCARDLIGVHMGGLVVADPENPRQLRHFKVSGVPPARQLPSGHGLFMVPYHTGRAVRVNRVNPTMSSRQPPDHPKLGPFLAVPLKSGNTLLGSLFLAEVPGGRPFTQKDQDLLMAFAAQAAIAIDSAQTRDRLAWLLVLKERERISMSLHSSVAQTLFLLKMEIDRCRRALPQEYPELMERLTVMQELAENGLHSVKDAIFSLSELNPEPGLAAELSRMVDQFQKESGIEAKFLLHGNEADVSPAIRPVIRNVVDEALNNVRKHSQSPIVVVTLTVRSQEVLVAVQDAGVGLPDDFAHRVKASLSYGVRSMATLAQRAGGTFRIFTNDEGGTTVRVTLPNRIQP</sequence>
<protein>
    <recommendedName>
        <fullName evidence="3">histidine kinase</fullName>
        <ecNumber evidence="3">2.7.13.3</ecNumber>
    </recommendedName>
</protein>
<organism evidence="13 14">
    <name type="scientific">Sulfobacillus acidophilus (strain ATCC 700253 / DSM 10332 / NAL)</name>
    <dbReference type="NCBI Taxonomy" id="679936"/>
    <lineage>
        <taxon>Bacteria</taxon>
        <taxon>Bacillati</taxon>
        <taxon>Bacillota</taxon>
        <taxon>Clostridia</taxon>
        <taxon>Eubacteriales</taxon>
        <taxon>Clostridiales Family XVII. Incertae Sedis</taxon>
        <taxon>Sulfobacillus</taxon>
    </lineage>
</organism>
<keyword evidence="7 13" id="KW-0418">Kinase</keyword>
<dbReference type="PANTHER" id="PTHR24421:SF37">
    <property type="entry name" value="SENSOR HISTIDINE KINASE NARS"/>
    <property type="match status" value="1"/>
</dbReference>
<keyword evidence="8" id="KW-1133">Transmembrane helix</keyword>
<name>G8TYR6_SULAD</name>
<dbReference type="SUPFAM" id="SSF55781">
    <property type="entry name" value="GAF domain-like"/>
    <property type="match status" value="1"/>
</dbReference>